<sequence>MTFSITGHCARTGMFGVAITTSSICVGSRCPHARAGVGAVATQNVTDPTLAARVFERLEAGDSAAEAVAAVMDGRAHADYRQLAVVDAAGRTGHFTGAHILGTNRVVEGEHCVAAGNLLSTREVPAAMCATFRAHPDAHLADRLLLGLEAGQAAGGEEGLVHSAALLVHHEQPFALVDLRCDWDDVDPVAVVRHLWTDYKPQMQPYLDRAVDPAAAPSYGVAGDP</sequence>
<dbReference type="InterPro" id="IPR010430">
    <property type="entry name" value="DUF1028"/>
</dbReference>
<accession>A0A381SJM4</accession>
<evidence type="ECO:0000313" key="1">
    <source>
        <dbReference type="EMBL" id="SVA02527.1"/>
    </source>
</evidence>
<organism evidence="1">
    <name type="scientific">marine metagenome</name>
    <dbReference type="NCBI Taxonomy" id="408172"/>
    <lineage>
        <taxon>unclassified sequences</taxon>
        <taxon>metagenomes</taxon>
        <taxon>ecological metagenomes</taxon>
    </lineage>
</organism>
<dbReference type="Pfam" id="PF06267">
    <property type="entry name" value="DUF1028"/>
    <property type="match status" value="1"/>
</dbReference>
<reference evidence="1" key="1">
    <citation type="submission" date="2018-05" db="EMBL/GenBank/DDBJ databases">
        <authorList>
            <person name="Lanie J.A."/>
            <person name="Ng W.-L."/>
            <person name="Kazmierczak K.M."/>
            <person name="Andrzejewski T.M."/>
            <person name="Davidsen T.M."/>
            <person name="Wayne K.J."/>
            <person name="Tettelin H."/>
            <person name="Glass J.I."/>
            <person name="Rusch D."/>
            <person name="Podicherti R."/>
            <person name="Tsui H.-C.T."/>
            <person name="Winkler M.E."/>
        </authorList>
    </citation>
    <scope>NUCLEOTIDE SEQUENCE</scope>
</reference>
<evidence type="ECO:0008006" key="2">
    <source>
        <dbReference type="Google" id="ProtNLM"/>
    </source>
</evidence>
<dbReference type="PANTHER" id="PTHR39328:SF1">
    <property type="entry name" value="BLL2871 PROTEIN"/>
    <property type="match status" value="1"/>
</dbReference>
<dbReference type="AlphaFoldDB" id="A0A381SJM4"/>
<protein>
    <recommendedName>
        <fullName evidence="2">Fimbrial assembly protein FimA</fullName>
    </recommendedName>
</protein>
<name>A0A381SJM4_9ZZZZ</name>
<dbReference type="InterPro" id="IPR029055">
    <property type="entry name" value="Ntn_hydrolases_N"/>
</dbReference>
<dbReference type="Gene3D" id="3.60.20.10">
    <property type="entry name" value="Glutamine Phosphoribosylpyrophosphate, subunit 1, domain 1"/>
    <property type="match status" value="1"/>
</dbReference>
<proteinExistence type="predicted"/>
<dbReference type="EMBL" id="UINC01003014">
    <property type="protein sequence ID" value="SVA02527.1"/>
    <property type="molecule type" value="Genomic_DNA"/>
</dbReference>
<dbReference type="SUPFAM" id="SSF56235">
    <property type="entry name" value="N-terminal nucleophile aminohydrolases (Ntn hydrolases)"/>
    <property type="match status" value="1"/>
</dbReference>
<dbReference type="PANTHER" id="PTHR39328">
    <property type="entry name" value="BLL2871 PROTEIN"/>
    <property type="match status" value="1"/>
</dbReference>
<gene>
    <name evidence="1" type="ORF">METZ01_LOCUS55381</name>
</gene>